<feature type="compositionally biased region" description="Low complexity" evidence="1">
    <location>
        <begin position="323"/>
        <end position="337"/>
    </location>
</feature>
<dbReference type="SMART" id="SM00325">
    <property type="entry name" value="RhoGEF"/>
    <property type="match status" value="1"/>
</dbReference>
<proteinExistence type="predicted"/>
<evidence type="ECO:0000256" key="1">
    <source>
        <dbReference type="SAM" id="MobiDB-lite"/>
    </source>
</evidence>
<organism evidence="3 4">
    <name type="scientific">Hydnum rufescens UP504</name>
    <dbReference type="NCBI Taxonomy" id="1448309"/>
    <lineage>
        <taxon>Eukaryota</taxon>
        <taxon>Fungi</taxon>
        <taxon>Dikarya</taxon>
        <taxon>Basidiomycota</taxon>
        <taxon>Agaricomycotina</taxon>
        <taxon>Agaricomycetes</taxon>
        <taxon>Cantharellales</taxon>
        <taxon>Hydnaceae</taxon>
        <taxon>Hydnum</taxon>
    </lineage>
</organism>
<dbReference type="EMBL" id="MU128984">
    <property type="protein sequence ID" value="KAF9512601.1"/>
    <property type="molecule type" value="Genomic_DNA"/>
</dbReference>
<dbReference type="GO" id="GO:0031267">
    <property type="term" value="F:small GTPase binding"/>
    <property type="evidence" value="ECO:0007669"/>
    <property type="project" value="TreeGrafter"/>
</dbReference>
<evidence type="ECO:0000313" key="3">
    <source>
        <dbReference type="EMBL" id="KAF9512601.1"/>
    </source>
</evidence>
<dbReference type="AlphaFoldDB" id="A0A9P6DRV5"/>
<dbReference type="Proteomes" id="UP000886523">
    <property type="component" value="Unassembled WGS sequence"/>
</dbReference>
<feature type="compositionally biased region" description="Polar residues" evidence="1">
    <location>
        <begin position="736"/>
        <end position="754"/>
    </location>
</feature>
<feature type="compositionally biased region" description="Polar residues" evidence="1">
    <location>
        <begin position="688"/>
        <end position="706"/>
    </location>
</feature>
<evidence type="ECO:0000313" key="4">
    <source>
        <dbReference type="Proteomes" id="UP000886523"/>
    </source>
</evidence>
<dbReference type="InterPro" id="IPR000219">
    <property type="entry name" value="DH_dom"/>
</dbReference>
<keyword evidence="4" id="KW-1185">Reference proteome</keyword>
<dbReference type="SUPFAM" id="SSF48065">
    <property type="entry name" value="DBL homology domain (DH-domain)"/>
    <property type="match status" value="1"/>
</dbReference>
<feature type="region of interest" description="Disordered" evidence="1">
    <location>
        <begin position="1"/>
        <end position="50"/>
    </location>
</feature>
<name>A0A9P6DRV5_9AGAM</name>
<dbReference type="PANTHER" id="PTHR45924">
    <property type="entry name" value="FI17866P1"/>
    <property type="match status" value="1"/>
</dbReference>
<dbReference type="GO" id="GO:0005085">
    <property type="term" value="F:guanyl-nucleotide exchange factor activity"/>
    <property type="evidence" value="ECO:0007669"/>
    <property type="project" value="InterPro"/>
</dbReference>
<dbReference type="PROSITE" id="PS50010">
    <property type="entry name" value="DH_2"/>
    <property type="match status" value="1"/>
</dbReference>
<comment type="caution">
    <text evidence="3">The sequence shown here is derived from an EMBL/GenBank/DDBJ whole genome shotgun (WGS) entry which is preliminary data.</text>
</comment>
<reference evidence="3" key="1">
    <citation type="journal article" date="2020" name="Nat. Commun.">
        <title>Large-scale genome sequencing of mycorrhizal fungi provides insights into the early evolution of symbiotic traits.</title>
        <authorList>
            <person name="Miyauchi S."/>
            <person name="Kiss E."/>
            <person name="Kuo A."/>
            <person name="Drula E."/>
            <person name="Kohler A."/>
            <person name="Sanchez-Garcia M."/>
            <person name="Morin E."/>
            <person name="Andreopoulos B."/>
            <person name="Barry K.W."/>
            <person name="Bonito G."/>
            <person name="Buee M."/>
            <person name="Carver A."/>
            <person name="Chen C."/>
            <person name="Cichocki N."/>
            <person name="Clum A."/>
            <person name="Culley D."/>
            <person name="Crous P.W."/>
            <person name="Fauchery L."/>
            <person name="Girlanda M."/>
            <person name="Hayes R.D."/>
            <person name="Keri Z."/>
            <person name="LaButti K."/>
            <person name="Lipzen A."/>
            <person name="Lombard V."/>
            <person name="Magnuson J."/>
            <person name="Maillard F."/>
            <person name="Murat C."/>
            <person name="Nolan M."/>
            <person name="Ohm R.A."/>
            <person name="Pangilinan J."/>
            <person name="Pereira M.F."/>
            <person name="Perotto S."/>
            <person name="Peter M."/>
            <person name="Pfister S."/>
            <person name="Riley R."/>
            <person name="Sitrit Y."/>
            <person name="Stielow J.B."/>
            <person name="Szollosi G."/>
            <person name="Zifcakova L."/>
            <person name="Stursova M."/>
            <person name="Spatafora J.W."/>
            <person name="Tedersoo L."/>
            <person name="Vaario L.M."/>
            <person name="Yamada A."/>
            <person name="Yan M."/>
            <person name="Wang P."/>
            <person name="Xu J."/>
            <person name="Bruns T."/>
            <person name="Baldrian P."/>
            <person name="Vilgalys R."/>
            <person name="Dunand C."/>
            <person name="Henrissat B."/>
            <person name="Grigoriev I.V."/>
            <person name="Hibbett D."/>
            <person name="Nagy L.G."/>
            <person name="Martin F.M."/>
        </authorList>
    </citation>
    <scope>NUCLEOTIDE SEQUENCE</scope>
    <source>
        <strain evidence="3">UP504</strain>
    </source>
</reference>
<feature type="compositionally biased region" description="Polar residues" evidence="1">
    <location>
        <begin position="664"/>
        <end position="679"/>
    </location>
</feature>
<protein>
    <recommendedName>
        <fullName evidence="2">DH domain-containing protein</fullName>
    </recommendedName>
</protein>
<feature type="region of interest" description="Disordered" evidence="1">
    <location>
        <begin position="500"/>
        <end position="788"/>
    </location>
</feature>
<dbReference type="Pfam" id="PF00621">
    <property type="entry name" value="RhoGEF"/>
    <property type="match status" value="1"/>
</dbReference>
<feature type="domain" description="DH" evidence="2">
    <location>
        <begin position="56"/>
        <end position="234"/>
    </location>
</feature>
<feature type="compositionally biased region" description="Low complexity" evidence="1">
    <location>
        <begin position="292"/>
        <end position="307"/>
    </location>
</feature>
<dbReference type="OrthoDB" id="6244550at2759"/>
<evidence type="ECO:0000259" key="2">
    <source>
        <dbReference type="PROSITE" id="PS50010"/>
    </source>
</evidence>
<feature type="compositionally biased region" description="Polar residues" evidence="1">
    <location>
        <begin position="248"/>
        <end position="258"/>
    </location>
</feature>
<dbReference type="InterPro" id="IPR035899">
    <property type="entry name" value="DBL_dom_sf"/>
</dbReference>
<accession>A0A9P6DRV5</accession>
<gene>
    <name evidence="3" type="ORF">BS47DRAFT_1345201</name>
</gene>
<feature type="region of interest" description="Disordered" evidence="1">
    <location>
        <begin position="248"/>
        <end position="337"/>
    </location>
</feature>
<sequence length="907" mass="99105">MLNRDSLPPLPPTPKAGPEVSVGQMEFLDHGYPNGSQSQGEFPRNSADVDTKAVKKRVNPLVDLIETEKNYVDVLATIIRRVASAWSRTNFPPKELDTMFRAIESIYRTNRALLSKLKEIGPHPSSPKALGDLLMRWIDDLEPPYSKYSDGYVVGFDIWEPVQSNPNLASILDDISASMPPQHSLFLTPATRIKYYRKLYARLLKSTQPGRSDHNLLLGANERLARLLDIIDARSFIQVGAENISIENTLAPQPNGNPVSRRPSESAGTGGFVPPPHPRGVAELRQHTGALRTSDNGSTTGSGSSGRMSRDTEGNGSRESTMTSDTSARTRRLSSSTLSAPITDLERRLSTERVLDIFTMTPKKCRLQMCPPNLSFTRRIRFSTDVAIHFTPRSTGIEVVLKNAHIFLLTDLFLVCERMTEAERSAEGYEGFDMWLCYPPLSAKHLTATDGALGQPENVLQVHIMKKETLTVYVESRQVKDAILKDFNESQQEAVMLNPLRPKPSVGNLNVGPAPSSQTPSFPPRQPSQHEFSAPNDSVPHPPRAHAQSPPGVPPIRSATGGPSDRPSFGFDGPPRPQFGRLAAGSDPNLPEESSTSRMYSSEAPLFLPPPRGTSRAHRQFVNSHSKMERPPSDASGLLQNSGAFQPNSQESLHANQFPPPRTLSKSSSNQSFQRPSYDTRTDIPSLHPNNSYNDRPHVGSSSWNGSPHPAHNSGPNGGSHHPEPRPTGPPPSVRSFDSNSVQSHAPSLASSFSRPPRLQMGVGFVSRPQSPDLDSPPTSPDEDKKPTVPVTSVITAQMKCKVFLKQHHAQWKSLGPAKLLLYQQQPTNVKQLVVEADTKAKAMLISTIVLTDAVERVGKTGVAIELSDEGQRTGIVYMIQLKSETSASGFFGTLLAGSDRAHSAGV</sequence>
<feature type="compositionally biased region" description="Polar residues" evidence="1">
    <location>
        <begin position="638"/>
        <end position="655"/>
    </location>
</feature>
<dbReference type="PANTHER" id="PTHR45924:SF2">
    <property type="entry name" value="FI17866P1"/>
    <property type="match status" value="1"/>
</dbReference>
<dbReference type="Gene3D" id="1.20.900.10">
    <property type="entry name" value="Dbl homology (DH) domain"/>
    <property type="match status" value="1"/>
</dbReference>